<protein>
    <submittedName>
        <fullName evidence="1">Uncharacterized protein</fullName>
    </submittedName>
</protein>
<gene>
    <name evidence="1" type="ORF">AXFE_19270</name>
</gene>
<keyword evidence="2" id="KW-1185">Reference proteome</keyword>
<dbReference type="STRING" id="1280514.AXFE_19270"/>
<dbReference type="AlphaFoldDB" id="A0A0D8HH80"/>
<dbReference type="EMBL" id="JXYS01000061">
    <property type="protein sequence ID" value="KJF17214.1"/>
    <property type="molecule type" value="Genomic_DNA"/>
</dbReference>
<proteinExistence type="predicted"/>
<organism evidence="1 2">
    <name type="scientific">Acidithrix ferrooxidans</name>
    <dbReference type="NCBI Taxonomy" id="1280514"/>
    <lineage>
        <taxon>Bacteria</taxon>
        <taxon>Bacillati</taxon>
        <taxon>Actinomycetota</taxon>
        <taxon>Acidimicrobiia</taxon>
        <taxon>Acidimicrobiales</taxon>
        <taxon>Acidimicrobiaceae</taxon>
        <taxon>Acidithrix</taxon>
    </lineage>
</organism>
<accession>A0A0D8HH80</accession>
<dbReference type="Proteomes" id="UP000032360">
    <property type="component" value="Unassembled WGS sequence"/>
</dbReference>
<evidence type="ECO:0000313" key="1">
    <source>
        <dbReference type="EMBL" id="KJF17214.1"/>
    </source>
</evidence>
<reference evidence="1 2" key="1">
    <citation type="submission" date="2015-01" db="EMBL/GenBank/DDBJ databases">
        <title>Draft genome of the acidophilic iron oxidizer Acidithrix ferrooxidans strain Py-F3.</title>
        <authorList>
            <person name="Poehlein A."/>
            <person name="Eisen S."/>
            <person name="Schloemann M."/>
            <person name="Johnson B.D."/>
            <person name="Daniel R."/>
            <person name="Muehling M."/>
        </authorList>
    </citation>
    <scope>NUCLEOTIDE SEQUENCE [LARGE SCALE GENOMIC DNA]</scope>
    <source>
        <strain evidence="1 2">Py-F3</strain>
    </source>
</reference>
<sequence length="130" mass="14312">MTGHVRDSKGRAIWRRPRHLGVIDTRAGVSLLPASATRAAGSAVFDDCVDRQRSMWARAGRVRAIAVSISAKWKSLSDVHIEVLDRYRASSDPHAQLGVVGSERGEKHSRTIRCIVKKGVFKPNKDGSVR</sequence>
<comment type="caution">
    <text evidence="1">The sequence shown here is derived from an EMBL/GenBank/DDBJ whole genome shotgun (WGS) entry which is preliminary data.</text>
</comment>
<name>A0A0D8HH80_9ACTN</name>
<evidence type="ECO:0000313" key="2">
    <source>
        <dbReference type="Proteomes" id="UP000032360"/>
    </source>
</evidence>
<dbReference type="RefSeq" id="WP_152625993.1">
    <property type="nucleotide sequence ID" value="NZ_JXYS01000061.1"/>
</dbReference>